<dbReference type="PANTHER" id="PTHR48081:SF8">
    <property type="entry name" value="ALPHA_BETA HYDROLASE FOLD-3 DOMAIN-CONTAINING PROTEIN-RELATED"/>
    <property type="match status" value="1"/>
</dbReference>
<dbReference type="RefSeq" id="WP_093393351.1">
    <property type="nucleotide sequence ID" value="NZ_LT629736.1"/>
</dbReference>
<organism evidence="4 5">
    <name type="scientific">Halopseudomonas xinjiangensis</name>
    <dbReference type="NCBI Taxonomy" id="487184"/>
    <lineage>
        <taxon>Bacteria</taxon>
        <taxon>Pseudomonadati</taxon>
        <taxon>Pseudomonadota</taxon>
        <taxon>Gammaproteobacteria</taxon>
        <taxon>Pseudomonadales</taxon>
        <taxon>Pseudomonadaceae</taxon>
        <taxon>Halopseudomonas</taxon>
    </lineage>
</organism>
<protein>
    <submittedName>
        <fullName evidence="4">Acetyl esterase/lipase</fullName>
    </submittedName>
</protein>
<dbReference type="Pfam" id="PF07859">
    <property type="entry name" value="Abhydrolase_3"/>
    <property type="match status" value="1"/>
</dbReference>
<dbReference type="Proteomes" id="UP000243207">
    <property type="component" value="Chromosome I"/>
</dbReference>
<dbReference type="STRING" id="487184.SAMN05216421_1764"/>
<evidence type="ECO:0000256" key="1">
    <source>
        <dbReference type="ARBA" id="ARBA00022801"/>
    </source>
</evidence>
<name>A0A1H1T9K0_9GAMM</name>
<evidence type="ECO:0000259" key="3">
    <source>
        <dbReference type="Pfam" id="PF07859"/>
    </source>
</evidence>
<sequence length="363" mass="38767">MRPSKKSILAATLGTLAVVAGLSSAVAAEQNSAMQRADDDMKRVLQKLEELGAKPLGTQSVDATRKQPTPADAVKAVLEDQGKDPKQVMDEMGVITRDMSYETSGGTQPVRIFMPEGEAPQGGWPVIVYYHGGGWVIADIDTYAASAMGLAAEAEAVVASVEYRHAPEHKFPAAHEDAFAAYQWALNNADSFAGDAKRVAVAGESAGGNLAINTAIMARDNNVQMPEHMLLIYPVAGTDTNTESYKENADAVPLSRDAMQWFVKHTISEPADKQDPRLDVVGQADLKGLPDATVITAEIDPLRSEGKALADKLREAGSNVSYKNYDGVTHEFFGMAAVVEDAEKALEFAADELESDLESAGKN</sequence>
<feature type="signal peptide" evidence="2">
    <location>
        <begin position="1"/>
        <end position="27"/>
    </location>
</feature>
<proteinExistence type="predicted"/>
<evidence type="ECO:0000313" key="4">
    <source>
        <dbReference type="EMBL" id="SDS56920.1"/>
    </source>
</evidence>
<dbReference type="EMBL" id="LT629736">
    <property type="protein sequence ID" value="SDS56920.1"/>
    <property type="molecule type" value="Genomic_DNA"/>
</dbReference>
<dbReference type="AlphaFoldDB" id="A0A1H1T9K0"/>
<gene>
    <name evidence="4" type="ORF">SAMN05216421_1764</name>
</gene>
<dbReference type="SUPFAM" id="SSF53474">
    <property type="entry name" value="alpha/beta-Hydrolases"/>
    <property type="match status" value="1"/>
</dbReference>
<dbReference type="PANTHER" id="PTHR48081">
    <property type="entry name" value="AB HYDROLASE SUPERFAMILY PROTEIN C4A8.06C"/>
    <property type="match status" value="1"/>
</dbReference>
<dbReference type="GO" id="GO:0016787">
    <property type="term" value="F:hydrolase activity"/>
    <property type="evidence" value="ECO:0007669"/>
    <property type="project" value="UniProtKB-KW"/>
</dbReference>
<dbReference type="InterPro" id="IPR029058">
    <property type="entry name" value="AB_hydrolase_fold"/>
</dbReference>
<dbReference type="InterPro" id="IPR050300">
    <property type="entry name" value="GDXG_lipolytic_enzyme"/>
</dbReference>
<accession>A0A1H1T9K0</accession>
<dbReference type="Gene3D" id="3.40.50.1820">
    <property type="entry name" value="alpha/beta hydrolase"/>
    <property type="match status" value="1"/>
</dbReference>
<feature type="chain" id="PRO_5009260904" evidence="2">
    <location>
        <begin position="28"/>
        <end position="363"/>
    </location>
</feature>
<keyword evidence="5" id="KW-1185">Reference proteome</keyword>
<keyword evidence="2" id="KW-0732">Signal</keyword>
<evidence type="ECO:0000313" key="5">
    <source>
        <dbReference type="Proteomes" id="UP000243207"/>
    </source>
</evidence>
<feature type="domain" description="Alpha/beta hydrolase fold-3" evidence="3">
    <location>
        <begin position="127"/>
        <end position="333"/>
    </location>
</feature>
<dbReference type="InterPro" id="IPR013094">
    <property type="entry name" value="AB_hydrolase_3"/>
</dbReference>
<keyword evidence="1" id="KW-0378">Hydrolase</keyword>
<evidence type="ECO:0000256" key="2">
    <source>
        <dbReference type="SAM" id="SignalP"/>
    </source>
</evidence>
<dbReference type="OrthoDB" id="9806180at2"/>
<reference evidence="5" key="1">
    <citation type="submission" date="2016-10" db="EMBL/GenBank/DDBJ databases">
        <authorList>
            <person name="Varghese N."/>
            <person name="Submissions S."/>
        </authorList>
    </citation>
    <scope>NUCLEOTIDE SEQUENCE [LARGE SCALE GENOMIC DNA]</scope>
    <source>
        <strain evidence="5">NRRL B-51270</strain>
    </source>
</reference>